<dbReference type="Proteomes" id="UP000001479">
    <property type="component" value="Chromosome"/>
</dbReference>
<dbReference type="AlphaFoldDB" id="C4KFG2"/>
<proteinExistence type="predicted"/>
<reference evidence="1 2" key="1">
    <citation type="journal article" date="2009" name="Proc. Natl. Acad. Sci. U.S.A.">
        <title>Biogeography of the Sulfolobus islandicus pan-genome.</title>
        <authorList>
            <person name="Reno M.L."/>
            <person name="Held N.L."/>
            <person name="Fields C.J."/>
            <person name="Burke P.V."/>
            <person name="Whitaker R.J."/>
        </authorList>
    </citation>
    <scope>NUCLEOTIDE SEQUENCE [LARGE SCALE GENOMIC DNA]</scope>
    <source>
        <strain evidence="2">M.16.4 / Kamchatka #3</strain>
    </source>
</reference>
<gene>
    <name evidence="1" type="ordered locus">M164_0760</name>
</gene>
<organism evidence="1 2">
    <name type="scientific">Saccharolobus islandicus (strain M.16.4 / Kamchatka #3)</name>
    <name type="common">Sulfolobus islandicus</name>
    <dbReference type="NCBI Taxonomy" id="426118"/>
    <lineage>
        <taxon>Archaea</taxon>
        <taxon>Thermoproteota</taxon>
        <taxon>Thermoprotei</taxon>
        <taxon>Sulfolobales</taxon>
        <taxon>Sulfolobaceae</taxon>
        <taxon>Saccharolobus</taxon>
    </lineage>
</organism>
<evidence type="ECO:0000313" key="1">
    <source>
        <dbReference type="EMBL" id="ACR41378.1"/>
    </source>
</evidence>
<dbReference type="KEGG" id="sid:M164_0760"/>
<evidence type="ECO:0000313" key="2">
    <source>
        <dbReference type="Proteomes" id="UP000001479"/>
    </source>
</evidence>
<accession>C4KFG2</accession>
<sequence>MRYFNRFPKINEGYTKLLKVEYDDMTSAYESKGNKDCG</sequence>
<dbReference type="EMBL" id="CP001402">
    <property type="protein sequence ID" value="ACR41378.1"/>
    <property type="molecule type" value="Genomic_DNA"/>
</dbReference>
<protein>
    <submittedName>
        <fullName evidence="1">Uncharacterized protein</fullName>
    </submittedName>
</protein>
<name>C4KFG2_SACI6</name>
<dbReference type="HOGENOM" id="CLU_3323162_0_0_2"/>